<comment type="cofactor">
    <cofactor evidence="2">
        <name>[4Fe-4S] cluster</name>
        <dbReference type="ChEBI" id="CHEBI:49883"/>
    </cofactor>
</comment>
<evidence type="ECO:0000313" key="13">
    <source>
        <dbReference type="EMBL" id="OUR98527.1"/>
    </source>
</evidence>
<feature type="modified residue" description="N6-(pyridoxal phosphate)lysine" evidence="11">
    <location>
        <position position="316"/>
    </location>
</feature>
<comment type="similarity">
    <text evidence="3">Belongs to the radical SAM superfamily. KamA family.</text>
</comment>
<dbReference type="InterPro" id="IPR007197">
    <property type="entry name" value="rSAM"/>
</dbReference>
<dbReference type="Pfam" id="PF04055">
    <property type="entry name" value="Radical_SAM"/>
    <property type="match status" value="1"/>
</dbReference>
<keyword evidence="8" id="KW-0408">Iron</keyword>
<keyword evidence="4" id="KW-0004">4Fe-4S</keyword>
<dbReference type="GO" id="GO:0051539">
    <property type="term" value="F:4 iron, 4 sulfur cluster binding"/>
    <property type="evidence" value="ECO:0007669"/>
    <property type="project" value="UniProtKB-KW"/>
</dbReference>
<evidence type="ECO:0000256" key="2">
    <source>
        <dbReference type="ARBA" id="ARBA00001966"/>
    </source>
</evidence>
<dbReference type="Proteomes" id="UP000196531">
    <property type="component" value="Unassembled WGS sequence"/>
</dbReference>
<comment type="caution">
    <text evidence="13">The sequence shown here is derived from an EMBL/GenBank/DDBJ whole genome shotgun (WGS) entry which is preliminary data.</text>
</comment>
<proteinExistence type="inferred from homology"/>
<dbReference type="Gene3D" id="3.20.20.70">
    <property type="entry name" value="Aldolase class I"/>
    <property type="match status" value="1"/>
</dbReference>
<dbReference type="InterPro" id="IPR013785">
    <property type="entry name" value="Aldolase_TIM"/>
</dbReference>
<keyword evidence="6" id="KW-0479">Metal-binding</keyword>
<gene>
    <name evidence="13" type="ORF">A9Q84_03700</name>
</gene>
<dbReference type="SFLD" id="SFLDG01070">
    <property type="entry name" value="PLP-dependent"/>
    <property type="match status" value="1"/>
</dbReference>
<dbReference type="GO" id="GO:0016853">
    <property type="term" value="F:isomerase activity"/>
    <property type="evidence" value="ECO:0007669"/>
    <property type="project" value="UniProtKB-KW"/>
</dbReference>
<dbReference type="NCBIfam" id="TIGR00238">
    <property type="entry name" value="KamA family radical SAM protein"/>
    <property type="match status" value="1"/>
</dbReference>
<evidence type="ECO:0000256" key="3">
    <source>
        <dbReference type="ARBA" id="ARBA00008703"/>
    </source>
</evidence>
<name>A0A1Y5FAF8_9BACT</name>
<dbReference type="InterPro" id="IPR058240">
    <property type="entry name" value="rSAM_sf"/>
</dbReference>
<organism evidence="13 14">
    <name type="scientific">Halobacteriovorax marinus</name>
    <dbReference type="NCBI Taxonomy" id="97084"/>
    <lineage>
        <taxon>Bacteria</taxon>
        <taxon>Pseudomonadati</taxon>
        <taxon>Bdellovibrionota</taxon>
        <taxon>Bacteriovoracia</taxon>
        <taxon>Bacteriovoracales</taxon>
        <taxon>Halobacteriovoraceae</taxon>
        <taxon>Halobacteriovorax</taxon>
    </lineage>
</organism>
<dbReference type="PANTHER" id="PTHR30538:SF1">
    <property type="entry name" value="L-LYSINE 2,3-AMINOMUTASE"/>
    <property type="match status" value="1"/>
</dbReference>
<evidence type="ECO:0000259" key="12">
    <source>
        <dbReference type="Pfam" id="PF04055"/>
    </source>
</evidence>
<dbReference type="SFLD" id="SFLDS00029">
    <property type="entry name" value="Radical_SAM"/>
    <property type="match status" value="1"/>
</dbReference>
<dbReference type="InterPro" id="IPR003739">
    <property type="entry name" value="Lys_aminomutase/Glu_NH3_mut"/>
</dbReference>
<keyword evidence="5" id="KW-0949">S-adenosyl-L-methionine</keyword>
<evidence type="ECO:0000256" key="9">
    <source>
        <dbReference type="ARBA" id="ARBA00023014"/>
    </source>
</evidence>
<dbReference type="SUPFAM" id="SSF102114">
    <property type="entry name" value="Radical SAM enzymes"/>
    <property type="match status" value="1"/>
</dbReference>
<accession>A0A1Y5FAF8</accession>
<reference evidence="14" key="1">
    <citation type="journal article" date="2017" name="Proc. Natl. Acad. Sci. U.S.A.">
        <title>Simulation of Deepwater Horizon oil plume reveals substrate specialization within a complex community of hydrocarbon-degraders.</title>
        <authorList>
            <person name="Hu P."/>
            <person name="Dubinsky E.A."/>
            <person name="Probst A.J."/>
            <person name="Wang J."/>
            <person name="Sieber C.M.K."/>
            <person name="Tom L.M."/>
            <person name="Gardinali P."/>
            <person name="Banfield J.F."/>
            <person name="Atlas R.M."/>
            <person name="Andersen G.L."/>
        </authorList>
    </citation>
    <scope>NUCLEOTIDE SEQUENCE [LARGE SCALE GENOMIC DNA]</scope>
</reference>
<dbReference type="PANTHER" id="PTHR30538">
    <property type="entry name" value="LYSINE 2,3-AMINOMUTASE-RELATED"/>
    <property type="match status" value="1"/>
</dbReference>
<evidence type="ECO:0000256" key="4">
    <source>
        <dbReference type="ARBA" id="ARBA00022485"/>
    </source>
</evidence>
<dbReference type="GO" id="GO:0046872">
    <property type="term" value="F:metal ion binding"/>
    <property type="evidence" value="ECO:0007669"/>
    <property type="project" value="UniProtKB-KW"/>
</dbReference>
<feature type="domain" description="Radical SAM core" evidence="12">
    <location>
        <begin position="97"/>
        <end position="247"/>
    </location>
</feature>
<evidence type="ECO:0000256" key="8">
    <source>
        <dbReference type="ARBA" id="ARBA00023004"/>
    </source>
</evidence>
<comment type="cofactor">
    <cofactor evidence="1 11">
        <name>pyridoxal 5'-phosphate</name>
        <dbReference type="ChEBI" id="CHEBI:597326"/>
    </cofactor>
</comment>
<evidence type="ECO:0000256" key="11">
    <source>
        <dbReference type="PIRSR" id="PIRSR603739-50"/>
    </source>
</evidence>
<evidence type="ECO:0000256" key="5">
    <source>
        <dbReference type="ARBA" id="ARBA00022691"/>
    </source>
</evidence>
<protein>
    <recommendedName>
        <fullName evidence="12">Radical SAM core domain-containing protein</fullName>
    </recommendedName>
</protein>
<evidence type="ECO:0000256" key="6">
    <source>
        <dbReference type="ARBA" id="ARBA00022723"/>
    </source>
</evidence>
<sequence>MKELSWQEEYRSAIRSHKELENYFNHTFSKTPFPILIPLGLAQKIKRSGINSVLGKQFLPVENENCHKGFIDPIGDHDYSPVAGLVHRYKNRVLFFPTSNCPVICRYCFRKNELSTNDDLFKSNFKKVKEYLLQHSEVEEIIFSGGDPFILSDEKIQYYLEEFKEIKSIKYIRFHTRTPVIIPTRFTNKLISLLKTFKSVFVQLQIVVHINHSDEIDLDVKHTLEKLDQAGITLLSQSVLLKGVNNDFSSLKDLIDALVSLNIRPYYLHHPDQVRGASHFNITLSEGRAVYAKLRDALPGWAIPTYIIDLPSGEGKTSAFNPESYNFSGQFINKDGTIIPHKEPI</sequence>
<evidence type="ECO:0000313" key="14">
    <source>
        <dbReference type="Proteomes" id="UP000196531"/>
    </source>
</evidence>
<evidence type="ECO:0000256" key="10">
    <source>
        <dbReference type="ARBA" id="ARBA00023235"/>
    </source>
</evidence>
<evidence type="ECO:0000256" key="1">
    <source>
        <dbReference type="ARBA" id="ARBA00001933"/>
    </source>
</evidence>
<keyword evidence="7 11" id="KW-0663">Pyridoxal phosphate</keyword>
<keyword evidence="10" id="KW-0413">Isomerase</keyword>
<dbReference type="CDD" id="cd01335">
    <property type="entry name" value="Radical_SAM"/>
    <property type="match status" value="1"/>
</dbReference>
<keyword evidence="9" id="KW-0411">Iron-sulfur</keyword>
<dbReference type="AlphaFoldDB" id="A0A1Y5FAF8"/>
<evidence type="ECO:0000256" key="7">
    <source>
        <dbReference type="ARBA" id="ARBA00022898"/>
    </source>
</evidence>
<dbReference type="EMBL" id="MAAO01000004">
    <property type="protein sequence ID" value="OUR98527.1"/>
    <property type="molecule type" value="Genomic_DNA"/>
</dbReference>